<keyword evidence="2" id="KW-1185">Reference proteome</keyword>
<proteinExistence type="predicted"/>
<dbReference type="Proteomes" id="UP001595699">
    <property type="component" value="Unassembled WGS sequence"/>
</dbReference>
<reference evidence="2" key="1">
    <citation type="journal article" date="2019" name="Int. J. Syst. Evol. Microbiol.">
        <title>The Global Catalogue of Microorganisms (GCM) 10K type strain sequencing project: providing services to taxonomists for standard genome sequencing and annotation.</title>
        <authorList>
            <consortium name="The Broad Institute Genomics Platform"/>
            <consortium name="The Broad Institute Genome Sequencing Center for Infectious Disease"/>
            <person name="Wu L."/>
            <person name="Ma J."/>
        </authorList>
    </citation>
    <scope>NUCLEOTIDE SEQUENCE [LARGE SCALE GENOMIC DNA]</scope>
    <source>
        <strain evidence="2">CGMCC 4.7241</strain>
    </source>
</reference>
<evidence type="ECO:0000313" key="1">
    <source>
        <dbReference type="EMBL" id="MFC3760004.1"/>
    </source>
</evidence>
<name>A0ABV7Y6K4_9ACTN</name>
<comment type="caution">
    <text evidence="1">The sequence shown here is derived from an EMBL/GenBank/DDBJ whole genome shotgun (WGS) entry which is preliminary data.</text>
</comment>
<accession>A0ABV7Y6K4</accession>
<evidence type="ECO:0000313" key="2">
    <source>
        <dbReference type="Proteomes" id="UP001595699"/>
    </source>
</evidence>
<dbReference type="RefSeq" id="WP_275577175.1">
    <property type="nucleotide sequence ID" value="NZ_JAFBCM010000001.1"/>
</dbReference>
<organism evidence="1 2">
    <name type="scientific">Tenggerimyces flavus</name>
    <dbReference type="NCBI Taxonomy" id="1708749"/>
    <lineage>
        <taxon>Bacteria</taxon>
        <taxon>Bacillati</taxon>
        <taxon>Actinomycetota</taxon>
        <taxon>Actinomycetes</taxon>
        <taxon>Propionibacteriales</taxon>
        <taxon>Nocardioidaceae</taxon>
        <taxon>Tenggerimyces</taxon>
    </lineage>
</organism>
<sequence length="43" mass="4682">MAVTYQGSIDVMLAHLDQHPELDPRDYAAELAKILLGGMQAKA</sequence>
<dbReference type="EMBL" id="JBHRZH010000004">
    <property type="protein sequence ID" value="MFC3760004.1"/>
    <property type="molecule type" value="Genomic_DNA"/>
</dbReference>
<protein>
    <submittedName>
        <fullName evidence="1">Uncharacterized protein</fullName>
    </submittedName>
</protein>
<gene>
    <name evidence="1" type="ORF">ACFOUW_04085</name>
</gene>